<sequence length="310" mass="34824">MSYALRRSFFQSTCLRSASRRELSNQTPRWSRDAKSLPPTFFTSKPPPHRPSIRAYSSSHYTPSGVRDRAAVGVFTPQAAAIFVLTGVGLFYYFKSEKERIQEAKRQALASKKIGRAAVGGPFSLVTHDGKPFTEKDMLGKWSVMYFGFTNCPDICPAELDKMGAVVDEVAKRHGKDVELLPIFVSVDPARDDVQAMKKYVADFHPSVIGLTGSYPEVKATCKAYRVYFSSPPPPEGKPSLEQMDYLVDHSIYFYLMDPRGEFVEAFGKDSSVEKVADRLDEELARWKGYDVDKGEGPERLVVREYQKAS</sequence>
<evidence type="ECO:0000256" key="8">
    <source>
        <dbReference type="PIRNR" id="PIRNR037736"/>
    </source>
</evidence>
<gene>
    <name evidence="14" type="ORF">SISNIDRAFT_484964</name>
</gene>
<dbReference type="CDD" id="cd02968">
    <property type="entry name" value="SCO"/>
    <property type="match status" value="1"/>
</dbReference>
<dbReference type="PIRSF" id="PIRSF037736">
    <property type="entry name" value="SCO1"/>
    <property type="match status" value="1"/>
</dbReference>
<keyword evidence="7 12" id="KW-0472">Membrane</keyword>
<dbReference type="AlphaFoldDB" id="A0A164VBP0"/>
<dbReference type="InterPro" id="IPR017276">
    <property type="entry name" value="Synth_of_cyt-c-oxidase_Sco1/2"/>
</dbReference>
<comment type="subcellular location">
    <subcellularLocation>
        <location evidence="1 8">Mitochondrion inner membrane</location>
    </subcellularLocation>
</comment>
<comment type="similarity">
    <text evidence="2 8">Belongs to the SCO1/2 family.</text>
</comment>
<proteinExistence type="inferred from homology"/>
<evidence type="ECO:0000259" key="13">
    <source>
        <dbReference type="PROSITE" id="PS51352"/>
    </source>
</evidence>
<evidence type="ECO:0000256" key="10">
    <source>
        <dbReference type="PIRSR" id="PIRSR603782-2"/>
    </source>
</evidence>
<keyword evidence="3 9" id="KW-0479">Metal-binding</keyword>
<dbReference type="InterPro" id="IPR036249">
    <property type="entry name" value="Thioredoxin-like_sf"/>
</dbReference>
<dbReference type="GO" id="GO:0016531">
    <property type="term" value="F:copper chaperone activity"/>
    <property type="evidence" value="ECO:0007669"/>
    <property type="project" value="InterPro"/>
</dbReference>
<dbReference type="Pfam" id="PF02630">
    <property type="entry name" value="SCO1-SenC"/>
    <property type="match status" value="1"/>
</dbReference>
<dbReference type="GO" id="GO:0005743">
    <property type="term" value="C:mitochondrial inner membrane"/>
    <property type="evidence" value="ECO:0007669"/>
    <property type="project" value="UniProtKB-SubCell"/>
</dbReference>
<keyword evidence="15" id="KW-1185">Reference proteome</keyword>
<keyword evidence="12" id="KW-0812">Transmembrane</keyword>
<evidence type="ECO:0000256" key="6">
    <source>
        <dbReference type="ARBA" id="ARBA00023128"/>
    </source>
</evidence>
<feature type="transmembrane region" description="Helical" evidence="12">
    <location>
        <begin position="70"/>
        <end position="94"/>
    </location>
</feature>
<dbReference type="InterPro" id="IPR013766">
    <property type="entry name" value="Thioredoxin_domain"/>
</dbReference>
<feature type="region of interest" description="Disordered" evidence="11">
    <location>
        <begin position="20"/>
        <end position="55"/>
    </location>
</feature>
<keyword evidence="5 9" id="KW-0186">Copper</keyword>
<dbReference type="OrthoDB" id="270009at2759"/>
<evidence type="ECO:0000256" key="4">
    <source>
        <dbReference type="ARBA" id="ARBA00022792"/>
    </source>
</evidence>
<dbReference type="PANTHER" id="PTHR12151">
    <property type="entry name" value="ELECTRON TRANSPORT PROTIN SCO1/SENC FAMILY MEMBER"/>
    <property type="match status" value="1"/>
</dbReference>
<dbReference type="EMBL" id="KV419405">
    <property type="protein sequence ID" value="KZS94005.1"/>
    <property type="molecule type" value="Genomic_DNA"/>
</dbReference>
<accession>A0A164VBP0</accession>
<evidence type="ECO:0000256" key="2">
    <source>
        <dbReference type="ARBA" id="ARBA00010996"/>
    </source>
</evidence>
<feature type="binding site" evidence="9">
    <location>
        <position position="152"/>
    </location>
    <ligand>
        <name>Cu cation</name>
        <dbReference type="ChEBI" id="CHEBI:23378"/>
    </ligand>
</feature>
<organism evidence="14 15">
    <name type="scientific">Sistotremastrum niveocremeum HHB9708</name>
    <dbReference type="NCBI Taxonomy" id="1314777"/>
    <lineage>
        <taxon>Eukaryota</taxon>
        <taxon>Fungi</taxon>
        <taxon>Dikarya</taxon>
        <taxon>Basidiomycota</taxon>
        <taxon>Agaricomycotina</taxon>
        <taxon>Agaricomycetes</taxon>
        <taxon>Sistotremastrales</taxon>
        <taxon>Sistotremastraceae</taxon>
        <taxon>Sertulicium</taxon>
        <taxon>Sertulicium niveocremeum</taxon>
    </lineage>
</organism>
<keyword evidence="12" id="KW-1133">Transmembrane helix</keyword>
<dbReference type="PANTHER" id="PTHR12151:SF5">
    <property type="entry name" value="AT19154P"/>
    <property type="match status" value="1"/>
</dbReference>
<dbReference type="GO" id="GO:0006878">
    <property type="term" value="P:intracellular copper ion homeostasis"/>
    <property type="evidence" value="ECO:0007669"/>
    <property type="project" value="UniProtKB-UniRule"/>
</dbReference>
<name>A0A164VBP0_9AGAM</name>
<protein>
    <submittedName>
        <fullName evidence="14">SCO1 protein</fullName>
    </submittedName>
</protein>
<dbReference type="FunFam" id="3.40.30.10:FF:000013">
    <property type="entry name" value="Blast:Protein SCO1 homolog, mitochondrial"/>
    <property type="match status" value="1"/>
</dbReference>
<evidence type="ECO:0000313" key="15">
    <source>
        <dbReference type="Proteomes" id="UP000076722"/>
    </source>
</evidence>
<evidence type="ECO:0000256" key="5">
    <source>
        <dbReference type="ARBA" id="ARBA00023008"/>
    </source>
</evidence>
<evidence type="ECO:0000313" key="14">
    <source>
        <dbReference type="EMBL" id="KZS94005.1"/>
    </source>
</evidence>
<dbReference type="PROSITE" id="PS51352">
    <property type="entry name" value="THIOREDOXIN_2"/>
    <property type="match status" value="1"/>
</dbReference>
<evidence type="ECO:0000256" key="3">
    <source>
        <dbReference type="ARBA" id="ARBA00022723"/>
    </source>
</evidence>
<keyword evidence="10" id="KW-1015">Disulfide bond</keyword>
<dbReference type="STRING" id="1314777.A0A164VBP0"/>
<feature type="binding site" evidence="9">
    <location>
        <position position="156"/>
    </location>
    <ligand>
        <name>Cu cation</name>
        <dbReference type="ChEBI" id="CHEBI:23378"/>
    </ligand>
</feature>
<evidence type="ECO:0000256" key="9">
    <source>
        <dbReference type="PIRSR" id="PIRSR037736-1"/>
    </source>
</evidence>
<feature type="binding site" evidence="9">
    <location>
        <position position="250"/>
    </location>
    <ligand>
        <name>Cu cation</name>
        <dbReference type="ChEBI" id="CHEBI:23378"/>
    </ligand>
</feature>
<evidence type="ECO:0000256" key="11">
    <source>
        <dbReference type="SAM" id="MobiDB-lite"/>
    </source>
</evidence>
<dbReference type="Proteomes" id="UP000076722">
    <property type="component" value="Unassembled WGS sequence"/>
</dbReference>
<keyword evidence="6 8" id="KW-0496">Mitochondrion</keyword>
<reference evidence="14 15" key="1">
    <citation type="journal article" date="2016" name="Mol. Biol. Evol.">
        <title>Comparative Genomics of Early-Diverging Mushroom-Forming Fungi Provides Insights into the Origins of Lignocellulose Decay Capabilities.</title>
        <authorList>
            <person name="Nagy L.G."/>
            <person name="Riley R."/>
            <person name="Tritt A."/>
            <person name="Adam C."/>
            <person name="Daum C."/>
            <person name="Floudas D."/>
            <person name="Sun H."/>
            <person name="Yadav J.S."/>
            <person name="Pangilinan J."/>
            <person name="Larsson K.H."/>
            <person name="Matsuura K."/>
            <person name="Barry K."/>
            <person name="Labutti K."/>
            <person name="Kuo R."/>
            <person name="Ohm R.A."/>
            <person name="Bhattacharya S.S."/>
            <person name="Shirouzu T."/>
            <person name="Yoshinaga Y."/>
            <person name="Martin F.M."/>
            <person name="Grigoriev I.V."/>
            <person name="Hibbett D.S."/>
        </authorList>
    </citation>
    <scope>NUCLEOTIDE SEQUENCE [LARGE SCALE GENOMIC DNA]</scope>
    <source>
        <strain evidence="14 15">HHB9708</strain>
    </source>
</reference>
<dbReference type="GO" id="GO:0033617">
    <property type="term" value="P:mitochondrial respiratory chain complex IV assembly"/>
    <property type="evidence" value="ECO:0007669"/>
    <property type="project" value="TreeGrafter"/>
</dbReference>
<evidence type="ECO:0000256" key="1">
    <source>
        <dbReference type="ARBA" id="ARBA00004273"/>
    </source>
</evidence>
<dbReference type="InterPro" id="IPR003782">
    <property type="entry name" value="SCO1/SenC"/>
</dbReference>
<feature type="domain" description="Thioredoxin" evidence="13">
    <location>
        <begin position="114"/>
        <end position="285"/>
    </location>
</feature>
<dbReference type="SUPFAM" id="SSF52833">
    <property type="entry name" value="Thioredoxin-like"/>
    <property type="match status" value="1"/>
</dbReference>
<keyword evidence="4 8" id="KW-0999">Mitochondrion inner membrane</keyword>
<evidence type="ECO:0000256" key="12">
    <source>
        <dbReference type="SAM" id="Phobius"/>
    </source>
</evidence>
<evidence type="ECO:0000256" key="7">
    <source>
        <dbReference type="ARBA" id="ARBA00023136"/>
    </source>
</evidence>
<feature type="disulfide bond" description="Redox-active" evidence="10">
    <location>
        <begin position="152"/>
        <end position="156"/>
    </location>
</feature>
<dbReference type="Gene3D" id="3.40.30.10">
    <property type="entry name" value="Glutaredoxin"/>
    <property type="match status" value="1"/>
</dbReference>
<dbReference type="GO" id="GO:0005507">
    <property type="term" value="F:copper ion binding"/>
    <property type="evidence" value="ECO:0007669"/>
    <property type="project" value="InterPro"/>
</dbReference>